<dbReference type="eggNOG" id="COG0457">
    <property type="taxonomic scope" value="Bacteria"/>
</dbReference>
<dbReference type="AlphaFoldDB" id="W0RHB9"/>
<feature type="signal peptide" evidence="1">
    <location>
        <begin position="1"/>
        <end position="21"/>
    </location>
</feature>
<reference evidence="2 3" key="1">
    <citation type="journal article" date="2014" name="Genome Announc.">
        <title>Genome Sequence and Methylome of Soil Bacterium Gemmatirosa kalamazoonensis KBS708T, a Member of the Rarely Cultivated Gemmatimonadetes Phylum.</title>
        <authorList>
            <person name="Debruyn J.M."/>
            <person name="Radosevich M."/>
            <person name="Wommack K.E."/>
            <person name="Polson S.W."/>
            <person name="Hauser L.J."/>
            <person name="Fawaz M.N."/>
            <person name="Korlach J."/>
            <person name="Tsai Y.C."/>
        </authorList>
    </citation>
    <scope>NUCLEOTIDE SEQUENCE [LARGE SCALE GENOMIC DNA]</scope>
    <source>
        <strain evidence="2 3">KBS708</strain>
    </source>
</reference>
<gene>
    <name evidence="2" type="ORF">J421_2173</name>
</gene>
<dbReference type="Pfam" id="PF11138">
    <property type="entry name" value="DUF2911"/>
    <property type="match status" value="1"/>
</dbReference>
<dbReference type="EMBL" id="CP007128">
    <property type="protein sequence ID" value="AHG89710.1"/>
    <property type="molecule type" value="Genomic_DNA"/>
</dbReference>
<dbReference type="InParanoid" id="W0RHB9"/>
<dbReference type="InterPro" id="IPR021314">
    <property type="entry name" value="DUF2911"/>
</dbReference>
<dbReference type="OrthoDB" id="978542at2"/>
<evidence type="ECO:0000313" key="2">
    <source>
        <dbReference type="EMBL" id="AHG89710.1"/>
    </source>
</evidence>
<dbReference type="KEGG" id="gba:J421_2173"/>
<feature type="chain" id="PRO_5004794369" description="DUF2911 domain-containing protein" evidence="1">
    <location>
        <begin position="22"/>
        <end position="295"/>
    </location>
</feature>
<evidence type="ECO:0000256" key="1">
    <source>
        <dbReference type="SAM" id="SignalP"/>
    </source>
</evidence>
<sequence>MLRSIRALAALLVVPPTLAHAQIRASEIGSVSQIMDGTKITVQYSRPRARGRDPIFGTKAVHWGEVWTPGANYATTLETSKGVKLDGHAVPKGRYSVWFVVRQTGDWTLVLDPQDRRYHMNPPDSSATQVRFPVHVDSAAFTDVLTWSFPELRADGGTLAFQWERKRVALRVEVEPSLTVTMAAADALPYLGRFEYADKDRQGKPITAALVVTYDDTARTMKAQFDPYDAYMGRFAMIRVAPDWFVPGLYDTDGKIYEVYRPEMVFQFTRAGAKAATLDLRDENDSLQFRASRKP</sequence>
<dbReference type="HOGENOM" id="CLU_942527_0_0_0"/>
<dbReference type="Proteomes" id="UP000019151">
    <property type="component" value="Chromosome"/>
</dbReference>
<protein>
    <recommendedName>
        <fullName evidence="4">DUF2911 domain-containing protein</fullName>
    </recommendedName>
</protein>
<accession>W0RHB9</accession>
<proteinExistence type="predicted"/>
<dbReference type="STRING" id="861299.J421_2173"/>
<organism evidence="2 3">
    <name type="scientific">Gemmatirosa kalamazoonensis</name>
    <dbReference type="NCBI Taxonomy" id="861299"/>
    <lineage>
        <taxon>Bacteria</taxon>
        <taxon>Pseudomonadati</taxon>
        <taxon>Gemmatimonadota</taxon>
        <taxon>Gemmatimonadia</taxon>
        <taxon>Gemmatimonadales</taxon>
        <taxon>Gemmatimonadaceae</taxon>
        <taxon>Gemmatirosa</taxon>
    </lineage>
</organism>
<evidence type="ECO:0000313" key="3">
    <source>
        <dbReference type="Proteomes" id="UP000019151"/>
    </source>
</evidence>
<evidence type="ECO:0008006" key="4">
    <source>
        <dbReference type="Google" id="ProtNLM"/>
    </source>
</evidence>
<name>W0RHB9_9BACT</name>
<dbReference type="RefSeq" id="WP_025411198.1">
    <property type="nucleotide sequence ID" value="NZ_CP007128.1"/>
</dbReference>
<keyword evidence="3" id="KW-1185">Reference proteome</keyword>
<keyword evidence="1" id="KW-0732">Signal</keyword>